<dbReference type="EMBL" id="CP000749">
    <property type="protein sequence ID" value="ABR70710.1"/>
    <property type="molecule type" value="Genomic_DNA"/>
</dbReference>
<dbReference type="HOGENOM" id="CLU_1832760_0_0_6"/>
<gene>
    <name evidence="1" type="ordered locus">Mmwyl1_1785</name>
</gene>
<dbReference type="STRING" id="400668.Mmwyl1_1785"/>
<protein>
    <submittedName>
        <fullName evidence="1">Uncharacterized protein</fullName>
    </submittedName>
</protein>
<sequence>MPALVWKVCNDFESCIRGCFWRRELKKTYKSHHLTQAAECGAMYTEIEVNKKEAEELSVLLMQVSGKLDQSVRFVMDKDTKENFESYRSNAGKVMGEVFLEMLQPLWERYPELKPKEMDGIYEVNPQIHEPYFYKPDENT</sequence>
<name>A6VW81_MARMS</name>
<accession>A6VW81</accession>
<dbReference type="eggNOG" id="ENOG5033KQJ">
    <property type="taxonomic scope" value="Bacteria"/>
</dbReference>
<proteinExistence type="predicted"/>
<dbReference type="KEGG" id="mmw:Mmwyl1_1785"/>
<evidence type="ECO:0000313" key="1">
    <source>
        <dbReference type="EMBL" id="ABR70710.1"/>
    </source>
</evidence>
<organism evidence="1">
    <name type="scientific">Marinomonas sp. (strain MWYL1)</name>
    <dbReference type="NCBI Taxonomy" id="400668"/>
    <lineage>
        <taxon>Bacteria</taxon>
        <taxon>Pseudomonadati</taxon>
        <taxon>Pseudomonadota</taxon>
        <taxon>Gammaproteobacteria</taxon>
        <taxon>Oceanospirillales</taxon>
        <taxon>Oceanospirillaceae</taxon>
        <taxon>Marinomonas</taxon>
    </lineage>
</organism>
<reference evidence="1" key="1">
    <citation type="submission" date="2007-06" db="EMBL/GenBank/DDBJ databases">
        <title>Complete sequence of Marinomonas sp. MWYL1.</title>
        <authorList>
            <consortium name="US DOE Joint Genome Institute"/>
            <person name="Copeland A."/>
            <person name="Lucas S."/>
            <person name="Lapidus A."/>
            <person name="Barry K."/>
            <person name="Glavina del Rio T."/>
            <person name="Dalin E."/>
            <person name="Tice H."/>
            <person name="Pitluck S."/>
            <person name="Kiss H."/>
            <person name="Brettin T."/>
            <person name="Bruce D."/>
            <person name="Detter J.C."/>
            <person name="Han C."/>
            <person name="Schmutz J."/>
            <person name="Larimer F."/>
            <person name="Land M."/>
            <person name="Hauser L."/>
            <person name="Kyrpides N."/>
            <person name="Kim E."/>
            <person name="Johnston A.W.B."/>
            <person name="Todd J.D."/>
            <person name="Rogers R."/>
            <person name="Wexler M."/>
            <person name="Bond P.L."/>
            <person name="Li Y."/>
            <person name="Richardson P."/>
        </authorList>
    </citation>
    <scope>NUCLEOTIDE SEQUENCE [LARGE SCALE GENOMIC DNA]</scope>
    <source>
        <strain evidence="1">MWYL1</strain>
    </source>
</reference>
<dbReference type="AlphaFoldDB" id="A6VW81"/>